<dbReference type="AlphaFoldDB" id="A0AAV6UBP6"/>
<dbReference type="CDD" id="cd17358">
    <property type="entry name" value="MFS_GLUT6_8_Class3_like"/>
    <property type="match status" value="1"/>
</dbReference>
<dbReference type="PROSITE" id="PS00217">
    <property type="entry name" value="SUGAR_TRANSPORT_2"/>
    <property type="match status" value="1"/>
</dbReference>
<feature type="transmembrane region" description="Helical" evidence="9">
    <location>
        <begin position="157"/>
        <end position="176"/>
    </location>
</feature>
<feature type="transmembrane region" description="Helical" evidence="9">
    <location>
        <begin position="262"/>
        <end position="283"/>
    </location>
</feature>
<feature type="transmembrane region" description="Helical" evidence="9">
    <location>
        <begin position="70"/>
        <end position="87"/>
    </location>
</feature>
<dbReference type="Proteomes" id="UP000827092">
    <property type="component" value="Unassembled WGS sequence"/>
</dbReference>
<dbReference type="GO" id="GO:0005886">
    <property type="term" value="C:plasma membrane"/>
    <property type="evidence" value="ECO:0007669"/>
    <property type="project" value="UniProtKB-SubCell"/>
</dbReference>
<feature type="transmembrane region" description="Helical" evidence="9">
    <location>
        <begin position="330"/>
        <end position="352"/>
    </location>
</feature>
<keyword evidence="12" id="KW-1185">Reference proteome</keyword>
<evidence type="ECO:0000256" key="6">
    <source>
        <dbReference type="ARBA" id="ARBA00023180"/>
    </source>
</evidence>
<keyword evidence="5 9" id="KW-0472">Membrane</keyword>
<feature type="transmembrane region" description="Helical" evidence="9">
    <location>
        <begin position="433"/>
        <end position="452"/>
    </location>
</feature>
<evidence type="ECO:0000256" key="2">
    <source>
        <dbReference type="ARBA" id="ARBA00022475"/>
    </source>
</evidence>
<evidence type="ECO:0000256" key="8">
    <source>
        <dbReference type="RuleBase" id="RU003346"/>
    </source>
</evidence>
<dbReference type="NCBIfam" id="TIGR00879">
    <property type="entry name" value="SP"/>
    <property type="match status" value="1"/>
</dbReference>
<dbReference type="EMBL" id="JAFNEN010000531">
    <property type="protein sequence ID" value="KAG8181153.1"/>
    <property type="molecule type" value="Genomic_DNA"/>
</dbReference>
<dbReference type="InterPro" id="IPR005828">
    <property type="entry name" value="MFS_sugar_transport-like"/>
</dbReference>
<feature type="transmembrane region" description="Helical" evidence="9">
    <location>
        <begin position="29"/>
        <end position="50"/>
    </location>
</feature>
<dbReference type="Pfam" id="PF00083">
    <property type="entry name" value="Sugar_tr"/>
    <property type="match status" value="1"/>
</dbReference>
<evidence type="ECO:0000256" key="7">
    <source>
        <dbReference type="ARBA" id="ARBA00024348"/>
    </source>
</evidence>
<dbReference type="PRINTS" id="PR00171">
    <property type="entry name" value="SUGRTRNSPORT"/>
</dbReference>
<feature type="transmembrane region" description="Helical" evidence="9">
    <location>
        <begin position="303"/>
        <end position="323"/>
    </location>
</feature>
<feature type="domain" description="Major facilitator superfamily (MFS) profile" evidence="10">
    <location>
        <begin position="26"/>
        <end position="456"/>
    </location>
</feature>
<organism evidence="11 12">
    <name type="scientific">Oedothorax gibbosus</name>
    <dbReference type="NCBI Taxonomy" id="931172"/>
    <lineage>
        <taxon>Eukaryota</taxon>
        <taxon>Metazoa</taxon>
        <taxon>Ecdysozoa</taxon>
        <taxon>Arthropoda</taxon>
        <taxon>Chelicerata</taxon>
        <taxon>Arachnida</taxon>
        <taxon>Araneae</taxon>
        <taxon>Araneomorphae</taxon>
        <taxon>Entelegynae</taxon>
        <taxon>Araneoidea</taxon>
        <taxon>Linyphiidae</taxon>
        <taxon>Erigoninae</taxon>
        <taxon>Oedothorax</taxon>
    </lineage>
</organism>
<dbReference type="InterPro" id="IPR036259">
    <property type="entry name" value="MFS_trans_sf"/>
</dbReference>
<evidence type="ECO:0000256" key="4">
    <source>
        <dbReference type="ARBA" id="ARBA00022989"/>
    </source>
</evidence>
<reference evidence="11 12" key="1">
    <citation type="journal article" date="2022" name="Nat. Ecol. Evol.">
        <title>A masculinizing supergene underlies an exaggerated male reproductive morph in a spider.</title>
        <authorList>
            <person name="Hendrickx F."/>
            <person name="De Corte Z."/>
            <person name="Sonet G."/>
            <person name="Van Belleghem S.M."/>
            <person name="Kostlbacher S."/>
            <person name="Vangestel C."/>
        </authorList>
    </citation>
    <scope>NUCLEOTIDE SEQUENCE [LARGE SCALE GENOMIC DNA]</scope>
    <source>
        <strain evidence="11">W744_W776</strain>
    </source>
</reference>
<gene>
    <name evidence="11" type="ORF">JTE90_024449</name>
</gene>
<evidence type="ECO:0000313" key="11">
    <source>
        <dbReference type="EMBL" id="KAG8181153.1"/>
    </source>
</evidence>
<dbReference type="PROSITE" id="PS50850">
    <property type="entry name" value="MFS"/>
    <property type="match status" value="1"/>
</dbReference>
<evidence type="ECO:0000256" key="5">
    <source>
        <dbReference type="ARBA" id="ARBA00023136"/>
    </source>
</evidence>
<dbReference type="FunFam" id="1.20.1250.20:FF:000055">
    <property type="entry name" value="Facilitated trehalose transporter Tret1-2 homolog"/>
    <property type="match status" value="1"/>
</dbReference>
<dbReference type="GO" id="GO:0051119">
    <property type="term" value="F:sugar transmembrane transporter activity"/>
    <property type="evidence" value="ECO:0007669"/>
    <property type="project" value="InterPro"/>
</dbReference>
<dbReference type="SUPFAM" id="SSF103473">
    <property type="entry name" value="MFS general substrate transporter"/>
    <property type="match status" value="1"/>
</dbReference>
<evidence type="ECO:0000256" key="9">
    <source>
        <dbReference type="SAM" id="Phobius"/>
    </source>
</evidence>
<dbReference type="PANTHER" id="PTHR48021">
    <property type="match status" value="1"/>
</dbReference>
<sequence>MVESELNIEEAGDNSSVVVPVENLRNTHLATVSALLFIVVMGMVTSYSAPATVDMRAEGSRLRDITSDEITWIASLPLFSGIIGNTVSGYATHKLGRKAVLMLVSVTYVLSWLVIAYAPTVSVVYIGRLLSGFCQGMCSVTIPAYIVEIAPPAIRGLLSSGFQVAFSFGVLVVMSLGTVLRWSWLAVAGAVIVTLGSFLMLFMPESPPWLIRESRTAEAMRGLRFLKGPKADTKKAFSDISASLAFQEVGKFTIRQLRESSFYKPVSIAVSLMFFQQFSGINPLMSYTVDIFQDTGTSIQPKYASIVVAVVQVAGTVITSFLMDRTGRRLLFTTSSFFMSVGLMSLGVYQYMASKNQVDIDSYGWIPLASFVVYIFAFSLGVGPIPFVMTPEISPLRSRSLIMAIASLFNSLFGFGVTKVFNDMRNLIGLYGLYWTYCFFSFASALFGFFLLPETKGMSLHEIQRSLSVSRS</sequence>
<dbReference type="InterPro" id="IPR020846">
    <property type="entry name" value="MFS_dom"/>
</dbReference>
<evidence type="ECO:0000313" key="12">
    <source>
        <dbReference type="Proteomes" id="UP000827092"/>
    </source>
</evidence>
<keyword evidence="2" id="KW-1003">Cell membrane</keyword>
<feature type="transmembrane region" description="Helical" evidence="9">
    <location>
        <begin position="364"/>
        <end position="389"/>
    </location>
</feature>
<keyword evidence="6" id="KW-0325">Glycoprotein</keyword>
<feature type="transmembrane region" description="Helical" evidence="9">
    <location>
        <begin position="125"/>
        <end position="145"/>
    </location>
</feature>
<comment type="similarity">
    <text evidence="7">Belongs to the major facilitator superfamily. Sugar transporter (TC 2.A.1.1) family. Trehalose transporter subfamily.</text>
</comment>
<comment type="caution">
    <text evidence="11">The sequence shown here is derived from an EMBL/GenBank/DDBJ whole genome shotgun (WGS) entry which is preliminary data.</text>
</comment>
<evidence type="ECO:0000259" key="10">
    <source>
        <dbReference type="PROSITE" id="PS50850"/>
    </source>
</evidence>
<feature type="transmembrane region" description="Helical" evidence="9">
    <location>
        <begin position="401"/>
        <end position="421"/>
    </location>
</feature>
<accession>A0AAV6UBP6</accession>
<feature type="transmembrane region" description="Helical" evidence="9">
    <location>
        <begin position="99"/>
        <end position="119"/>
    </location>
</feature>
<keyword evidence="8" id="KW-0813">Transport</keyword>
<proteinExistence type="inferred from homology"/>
<dbReference type="InterPro" id="IPR005829">
    <property type="entry name" value="Sugar_transporter_CS"/>
</dbReference>
<protein>
    <recommendedName>
        <fullName evidence="10">Major facilitator superfamily (MFS) profile domain-containing protein</fullName>
    </recommendedName>
</protein>
<keyword evidence="3 9" id="KW-0812">Transmembrane</keyword>
<feature type="transmembrane region" description="Helical" evidence="9">
    <location>
        <begin position="182"/>
        <end position="202"/>
    </location>
</feature>
<evidence type="ECO:0000256" key="3">
    <source>
        <dbReference type="ARBA" id="ARBA00022692"/>
    </source>
</evidence>
<dbReference type="InterPro" id="IPR050549">
    <property type="entry name" value="MFS_Trehalose_Transporter"/>
</dbReference>
<keyword evidence="4 9" id="KW-1133">Transmembrane helix</keyword>
<evidence type="ECO:0000256" key="1">
    <source>
        <dbReference type="ARBA" id="ARBA00004651"/>
    </source>
</evidence>
<dbReference type="InterPro" id="IPR044775">
    <property type="entry name" value="MFS_ERD6/Tret1-like"/>
</dbReference>
<dbReference type="PANTHER" id="PTHR48021:SF1">
    <property type="entry name" value="GH07001P-RELATED"/>
    <property type="match status" value="1"/>
</dbReference>
<dbReference type="Gene3D" id="1.20.1250.20">
    <property type="entry name" value="MFS general substrate transporter like domains"/>
    <property type="match status" value="1"/>
</dbReference>
<comment type="subcellular location">
    <subcellularLocation>
        <location evidence="1">Cell membrane</location>
        <topology evidence="1">Multi-pass membrane protein</topology>
    </subcellularLocation>
</comment>
<name>A0AAV6UBP6_9ARAC</name>
<dbReference type="InterPro" id="IPR003663">
    <property type="entry name" value="Sugar/inositol_transpt"/>
</dbReference>